<dbReference type="EMBL" id="QXJM01000023">
    <property type="protein sequence ID" value="RIE04841.1"/>
    <property type="molecule type" value="Genomic_DNA"/>
</dbReference>
<reference evidence="2 3" key="1">
    <citation type="submission" date="2018-09" db="EMBL/GenBank/DDBJ databases">
        <title>Cohnella cavernae sp. nov., isolated from a karst cave.</title>
        <authorList>
            <person name="Zhu H."/>
        </authorList>
    </citation>
    <scope>NUCLEOTIDE SEQUENCE [LARGE SCALE GENOMIC DNA]</scope>
    <source>
        <strain evidence="2 3">K2E09-144</strain>
    </source>
</reference>
<accession>A0A398D047</accession>
<dbReference type="AlphaFoldDB" id="A0A398D047"/>
<dbReference type="Proteomes" id="UP000266340">
    <property type="component" value="Unassembled WGS sequence"/>
</dbReference>
<gene>
    <name evidence="2" type="ORF">D3H35_05080</name>
</gene>
<dbReference type="PROSITE" id="PS51257">
    <property type="entry name" value="PROKAR_LIPOPROTEIN"/>
    <property type="match status" value="1"/>
</dbReference>
<evidence type="ECO:0000313" key="3">
    <source>
        <dbReference type="Proteomes" id="UP000266340"/>
    </source>
</evidence>
<feature type="signal peptide" evidence="1">
    <location>
        <begin position="1"/>
        <end position="24"/>
    </location>
</feature>
<keyword evidence="3" id="KW-1185">Reference proteome</keyword>
<sequence length="157" mass="16786">MKKGMHQRASVSAMLLLIAALLVGCSSEDGNKAETASKAGESAAKADPFADAPSVEVADLQSGLALLNDMVKSFKQSVESDDAGSLTELTGQMSGVWVKIGTEVKSGNPQLFESVNDLLAKLAEQARSDKPDRDALIEQSYSLYQQIRDARKQLQVQ</sequence>
<organism evidence="2 3">
    <name type="scientific">Cohnella faecalis</name>
    <dbReference type="NCBI Taxonomy" id="2315694"/>
    <lineage>
        <taxon>Bacteria</taxon>
        <taxon>Bacillati</taxon>
        <taxon>Bacillota</taxon>
        <taxon>Bacilli</taxon>
        <taxon>Bacillales</taxon>
        <taxon>Paenibacillaceae</taxon>
        <taxon>Cohnella</taxon>
    </lineage>
</organism>
<dbReference type="RefSeq" id="WP_119148041.1">
    <property type="nucleotide sequence ID" value="NZ_JBHSOV010000005.1"/>
</dbReference>
<dbReference type="OrthoDB" id="2663077at2"/>
<feature type="chain" id="PRO_5039033667" description="DUF4363 family protein" evidence="1">
    <location>
        <begin position="25"/>
        <end position="157"/>
    </location>
</feature>
<keyword evidence="1" id="KW-0732">Signal</keyword>
<protein>
    <recommendedName>
        <fullName evidence="4">DUF4363 family protein</fullName>
    </recommendedName>
</protein>
<name>A0A398D047_9BACL</name>
<proteinExistence type="predicted"/>
<evidence type="ECO:0000256" key="1">
    <source>
        <dbReference type="SAM" id="SignalP"/>
    </source>
</evidence>
<evidence type="ECO:0000313" key="2">
    <source>
        <dbReference type="EMBL" id="RIE04841.1"/>
    </source>
</evidence>
<comment type="caution">
    <text evidence="2">The sequence shown here is derived from an EMBL/GenBank/DDBJ whole genome shotgun (WGS) entry which is preliminary data.</text>
</comment>
<evidence type="ECO:0008006" key="4">
    <source>
        <dbReference type="Google" id="ProtNLM"/>
    </source>
</evidence>